<accession>A0AC60NVI6</accession>
<dbReference type="Proteomes" id="UP000805193">
    <property type="component" value="Unassembled WGS sequence"/>
</dbReference>
<proteinExistence type="predicted"/>
<name>A0AC60NVI6_IXOPE</name>
<reference evidence="1 2" key="1">
    <citation type="journal article" date="2020" name="Cell">
        <title>Large-Scale Comparative Analyses of Tick Genomes Elucidate Their Genetic Diversity and Vector Capacities.</title>
        <authorList>
            <consortium name="Tick Genome and Microbiome Consortium (TIGMIC)"/>
            <person name="Jia N."/>
            <person name="Wang J."/>
            <person name="Shi W."/>
            <person name="Du L."/>
            <person name="Sun Y."/>
            <person name="Zhan W."/>
            <person name="Jiang J.F."/>
            <person name="Wang Q."/>
            <person name="Zhang B."/>
            <person name="Ji P."/>
            <person name="Bell-Sakyi L."/>
            <person name="Cui X.M."/>
            <person name="Yuan T.T."/>
            <person name="Jiang B.G."/>
            <person name="Yang W.F."/>
            <person name="Lam T.T."/>
            <person name="Chang Q.C."/>
            <person name="Ding S.J."/>
            <person name="Wang X.J."/>
            <person name="Zhu J.G."/>
            <person name="Ruan X.D."/>
            <person name="Zhao L."/>
            <person name="Wei J.T."/>
            <person name="Ye R.Z."/>
            <person name="Que T.C."/>
            <person name="Du C.H."/>
            <person name="Zhou Y.H."/>
            <person name="Cheng J.X."/>
            <person name="Dai P.F."/>
            <person name="Guo W.B."/>
            <person name="Han X.H."/>
            <person name="Huang E.J."/>
            <person name="Li L.F."/>
            <person name="Wei W."/>
            <person name="Gao Y.C."/>
            <person name="Liu J.Z."/>
            <person name="Shao H.Z."/>
            <person name="Wang X."/>
            <person name="Wang C.C."/>
            <person name="Yang T.C."/>
            <person name="Huo Q.B."/>
            <person name="Li W."/>
            <person name="Chen H.Y."/>
            <person name="Chen S.E."/>
            <person name="Zhou L.G."/>
            <person name="Ni X.B."/>
            <person name="Tian J.H."/>
            <person name="Sheng Y."/>
            <person name="Liu T."/>
            <person name="Pan Y.S."/>
            <person name="Xia L.Y."/>
            <person name="Li J."/>
            <person name="Zhao F."/>
            <person name="Cao W.C."/>
        </authorList>
    </citation>
    <scope>NUCLEOTIDE SEQUENCE [LARGE SCALE GENOMIC DNA]</scope>
    <source>
        <strain evidence="1">Iper-2018</strain>
    </source>
</reference>
<dbReference type="EMBL" id="JABSTQ010011459">
    <property type="protein sequence ID" value="KAG0411142.1"/>
    <property type="molecule type" value="Genomic_DNA"/>
</dbReference>
<protein>
    <submittedName>
        <fullName evidence="1">Uncharacterized protein</fullName>
    </submittedName>
</protein>
<evidence type="ECO:0000313" key="1">
    <source>
        <dbReference type="EMBL" id="KAG0411142.1"/>
    </source>
</evidence>
<evidence type="ECO:0000313" key="2">
    <source>
        <dbReference type="Proteomes" id="UP000805193"/>
    </source>
</evidence>
<comment type="caution">
    <text evidence="1">The sequence shown here is derived from an EMBL/GenBank/DDBJ whole genome shotgun (WGS) entry which is preliminary data.</text>
</comment>
<gene>
    <name evidence="1" type="ORF">HPB47_011749</name>
</gene>
<sequence>MAANIQAALERQLMESAKIAEEMLDAEIDKLEKMADDDLEGLRQRRLDAMKRLEKRKREWLSQGHGEYSELSSEPEFFEACKRSENVVVHFYRGSTFRCKIVDKHLDILAKKHLETRFLKISVDKVRLFVLFRLFAGFLQIRSSQRNGLRQRRLDAMKRLEKRKREWLSQGHGEYSELSSEPEFFEACKRSENVVVHFYRGSTFRCKIVDKHLDILAKKHLETRFLKISVDKAPFLCERMKIRVLPTIVLFKDFVSKDMIVGFDTLGGTDDFSTEMMEWRIARAGILTYAGDLTVPPNEAKPERKPAFAFKRKTIRGTPGDDDSDDD</sequence>
<organism evidence="1 2">
    <name type="scientific">Ixodes persulcatus</name>
    <name type="common">Taiga tick</name>
    <dbReference type="NCBI Taxonomy" id="34615"/>
    <lineage>
        <taxon>Eukaryota</taxon>
        <taxon>Metazoa</taxon>
        <taxon>Ecdysozoa</taxon>
        <taxon>Arthropoda</taxon>
        <taxon>Chelicerata</taxon>
        <taxon>Arachnida</taxon>
        <taxon>Acari</taxon>
        <taxon>Parasitiformes</taxon>
        <taxon>Ixodida</taxon>
        <taxon>Ixodoidea</taxon>
        <taxon>Ixodidae</taxon>
        <taxon>Ixodinae</taxon>
        <taxon>Ixodes</taxon>
    </lineage>
</organism>
<keyword evidence="2" id="KW-1185">Reference proteome</keyword>